<dbReference type="RefSeq" id="WP_073459419.1">
    <property type="nucleotide sequence ID" value="NZ_CALGVN010000030.1"/>
</dbReference>
<gene>
    <name evidence="6" type="ORF">SAMN05443637_12028</name>
</gene>
<dbReference type="EMBL" id="FRAP01000020">
    <property type="protein sequence ID" value="SHL17887.1"/>
    <property type="molecule type" value="Genomic_DNA"/>
</dbReference>
<dbReference type="GO" id="GO:0000976">
    <property type="term" value="F:transcription cis-regulatory region binding"/>
    <property type="evidence" value="ECO:0007669"/>
    <property type="project" value="TreeGrafter"/>
</dbReference>
<dbReference type="SUPFAM" id="SSF46689">
    <property type="entry name" value="Homeodomain-like"/>
    <property type="match status" value="1"/>
</dbReference>
<feature type="DNA-binding region" description="H-T-H motif" evidence="4">
    <location>
        <begin position="45"/>
        <end position="64"/>
    </location>
</feature>
<keyword evidence="1" id="KW-0805">Transcription regulation</keyword>
<evidence type="ECO:0000259" key="5">
    <source>
        <dbReference type="PROSITE" id="PS50977"/>
    </source>
</evidence>
<reference evidence="6 7" key="1">
    <citation type="submission" date="2016-11" db="EMBL/GenBank/DDBJ databases">
        <authorList>
            <person name="Jaros S."/>
            <person name="Januszkiewicz K."/>
            <person name="Wedrychowicz H."/>
        </authorList>
    </citation>
    <scope>NUCLEOTIDE SEQUENCE [LARGE SCALE GENOMIC DNA]</scope>
    <source>
        <strain evidence="6 7">DSM 43832</strain>
    </source>
</reference>
<dbReference type="GO" id="GO:0003700">
    <property type="term" value="F:DNA-binding transcription factor activity"/>
    <property type="evidence" value="ECO:0007669"/>
    <property type="project" value="TreeGrafter"/>
</dbReference>
<dbReference type="Gene3D" id="1.10.10.60">
    <property type="entry name" value="Homeodomain-like"/>
    <property type="match status" value="1"/>
</dbReference>
<dbReference type="Pfam" id="PF00440">
    <property type="entry name" value="TetR_N"/>
    <property type="match status" value="1"/>
</dbReference>
<evidence type="ECO:0000256" key="1">
    <source>
        <dbReference type="ARBA" id="ARBA00023015"/>
    </source>
</evidence>
<feature type="domain" description="HTH tetR-type" evidence="5">
    <location>
        <begin position="22"/>
        <end position="82"/>
    </location>
</feature>
<dbReference type="Pfam" id="PF02909">
    <property type="entry name" value="TetR_C_1"/>
    <property type="match status" value="1"/>
</dbReference>
<dbReference type="InterPro" id="IPR004111">
    <property type="entry name" value="Repressor_TetR_C"/>
</dbReference>
<accession>A0A1M6YI10</accession>
<dbReference type="InterPro" id="IPR009057">
    <property type="entry name" value="Homeodomain-like_sf"/>
</dbReference>
<dbReference type="PRINTS" id="PR00455">
    <property type="entry name" value="HTHTETR"/>
</dbReference>
<keyword evidence="2 4" id="KW-0238">DNA-binding</keyword>
<dbReference type="Proteomes" id="UP000184363">
    <property type="component" value="Unassembled WGS sequence"/>
</dbReference>
<name>A0A1M6YI10_PSETH</name>
<keyword evidence="3" id="KW-0804">Transcription</keyword>
<evidence type="ECO:0000256" key="4">
    <source>
        <dbReference type="PROSITE-ProRule" id="PRU00335"/>
    </source>
</evidence>
<dbReference type="InterPro" id="IPR036271">
    <property type="entry name" value="Tet_transcr_reg_TetR-rel_C_sf"/>
</dbReference>
<evidence type="ECO:0000256" key="3">
    <source>
        <dbReference type="ARBA" id="ARBA00023163"/>
    </source>
</evidence>
<organism evidence="6 7">
    <name type="scientific">Pseudonocardia thermophila</name>
    <dbReference type="NCBI Taxonomy" id="1848"/>
    <lineage>
        <taxon>Bacteria</taxon>
        <taxon>Bacillati</taxon>
        <taxon>Actinomycetota</taxon>
        <taxon>Actinomycetes</taxon>
        <taxon>Pseudonocardiales</taxon>
        <taxon>Pseudonocardiaceae</taxon>
        <taxon>Pseudonocardia</taxon>
    </lineage>
</organism>
<evidence type="ECO:0000313" key="7">
    <source>
        <dbReference type="Proteomes" id="UP000184363"/>
    </source>
</evidence>
<dbReference type="PROSITE" id="PS50977">
    <property type="entry name" value="HTH_TETR_2"/>
    <property type="match status" value="1"/>
</dbReference>
<dbReference type="PANTHER" id="PTHR30055">
    <property type="entry name" value="HTH-TYPE TRANSCRIPTIONAL REGULATOR RUTR"/>
    <property type="match status" value="1"/>
</dbReference>
<dbReference type="InterPro" id="IPR050109">
    <property type="entry name" value="HTH-type_TetR-like_transc_reg"/>
</dbReference>
<dbReference type="InterPro" id="IPR001647">
    <property type="entry name" value="HTH_TetR"/>
</dbReference>
<dbReference type="STRING" id="1848.SAMN05443637_12028"/>
<dbReference type="OrthoDB" id="2570341at2"/>
<evidence type="ECO:0000313" key="6">
    <source>
        <dbReference type="EMBL" id="SHL17887.1"/>
    </source>
</evidence>
<dbReference type="PANTHER" id="PTHR30055:SF151">
    <property type="entry name" value="TRANSCRIPTIONAL REGULATORY PROTEIN"/>
    <property type="match status" value="1"/>
</dbReference>
<dbReference type="AlphaFoldDB" id="A0A1M6YI10"/>
<proteinExistence type="predicted"/>
<dbReference type="Gene3D" id="1.10.357.10">
    <property type="entry name" value="Tetracycline Repressor, domain 2"/>
    <property type="match status" value="1"/>
</dbReference>
<dbReference type="SUPFAM" id="SSF48498">
    <property type="entry name" value="Tetracyclin repressor-like, C-terminal domain"/>
    <property type="match status" value="1"/>
</dbReference>
<protein>
    <submittedName>
        <fullName evidence="6">Transcriptional regulator, TetR family</fullName>
    </submittedName>
</protein>
<evidence type="ECO:0000256" key="2">
    <source>
        <dbReference type="ARBA" id="ARBA00023125"/>
    </source>
</evidence>
<sequence>MSDVTPLEAVWTATPGPAPREGLTLDRVVEAAMAIADAEGLDAVSMSRVAKRLGFTPMAIYRHVANKEELLLHMQNRAVGVPPPEIAPTGDWRADITRWAWAGLAGVRAHPWYVQTLSLVGAPATPNQLLWIEAALQALAPTTLTEAEKIETILLINAHVIADTTFRAIDDAATATGSNEKVMARAMDPERFPAFVRAAAAGAFAPGPDPAAERDELFRFGLERILDGVEAYLSRSA</sequence>
<dbReference type="GO" id="GO:0045892">
    <property type="term" value="P:negative regulation of DNA-templated transcription"/>
    <property type="evidence" value="ECO:0007669"/>
    <property type="project" value="InterPro"/>
</dbReference>
<keyword evidence="7" id="KW-1185">Reference proteome</keyword>